<accession>A0AA39YKB2</accession>
<evidence type="ECO:0000313" key="2">
    <source>
        <dbReference type="Proteomes" id="UP001174997"/>
    </source>
</evidence>
<protein>
    <submittedName>
        <fullName evidence="1">Uncharacterized protein</fullName>
    </submittedName>
</protein>
<dbReference type="EMBL" id="JAULSY010000225">
    <property type="protein sequence ID" value="KAK0654198.1"/>
    <property type="molecule type" value="Genomic_DNA"/>
</dbReference>
<proteinExistence type="predicted"/>
<reference evidence="1" key="1">
    <citation type="submission" date="2023-06" db="EMBL/GenBank/DDBJ databases">
        <title>Genome-scale phylogeny and comparative genomics of the fungal order Sordariales.</title>
        <authorList>
            <consortium name="Lawrence Berkeley National Laboratory"/>
            <person name="Hensen N."/>
            <person name="Bonometti L."/>
            <person name="Westerberg I."/>
            <person name="Brannstrom I.O."/>
            <person name="Guillou S."/>
            <person name="Cros-Aarteil S."/>
            <person name="Calhoun S."/>
            <person name="Haridas S."/>
            <person name="Kuo A."/>
            <person name="Mondo S."/>
            <person name="Pangilinan J."/>
            <person name="Riley R."/>
            <person name="Labutti K."/>
            <person name="Andreopoulos B."/>
            <person name="Lipzen A."/>
            <person name="Chen C."/>
            <person name="Yanf M."/>
            <person name="Daum C."/>
            <person name="Ng V."/>
            <person name="Clum A."/>
            <person name="Steindorff A."/>
            <person name="Ohm R."/>
            <person name="Martin F."/>
            <person name="Silar P."/>
            <person name="Natvig D."/>
            <person name="Lalanne C."/>
            <person name="Gautier V."/>
            <person name="Ament-Velasquez S.L."/>
            <person name="Kruys A."/>
            <person name="Hutchinson M.I."/>
            <person name="Powell A.J."/>
            <person name="Barry K."/>
            <person name="Miller A.N."/>
            <person name="Grigoriev I.V."/>
            <person name="Debuchy R."/>
            <person name="Gladieux P."/>
            <person name="Thoren M.H."/>
            <person name="Johannesson H."/>
        </authorList>
    </citation>
    <scope>NUCLEOTIDE SEQUENCE</scope>
    <source>
        <strain evidence="1">CBS 307.81</strain>
    </source>
</reference>
<sequence length="133" mass="14296">MASGSCLSSIISAMISSQPHQARVPSLGEAFIETVILALKGLVPMVWLRSKTSPVEFLVGGTALLVMVLAVSHFHTEPNRPSVPEDGKIKGILLKSPKPRHTYKPRVAFDTDLDTGNKVLKRSLDVCADGGMM</sequence>
<evidence type="ECO:0000313" key="1">
    <source>
        <dbReference type="EMBL" id="KAK0654198.1"/>
    </source>
</evidence>
<gene>
    <name evidence="1" type="ORF">QBC41DRAFT_59396</name>
</gene>
<name>A0AA39YKB2_9PEZI</name>
<keyword evidence="2" id="KW-1185">Reference proteome</keyword>
<comment type="caution">
    <text evidence="1">The sequence shown here is derived from an EMBL/GenBank/DDBJ whole genome shotgun (WGS) entry which is preliminary data.</text>
</comment>
<organism evidence="1 2">
    <name type="scientific">Cercophora samala</name>
    <dbReference type="NCBI Taxonomy" id="330535"/>
    <lineage>
        <taxon>Eukaryota</taxon>
        <taxon>Fungi</taxon>
        <taxon>Dikarya</taxon>
        <taxon>Ascomycota</taxon>
        <taxon>Pezizomycotina</taxon>
        <taxon>Sordariomycetes</taxon>
        <taxon>Sordariomycetidae</taxon>
        <taxon>Sordariales</taxon>
        <taxon>Lasiosphaeriaceae</taxon>
        <taxon>Cercophora</taxon>
    </lineage>
</organism>
<dbReference type="Proteomes" id="UP001174997">
    <property type="component" value="Unassembled WGS sequence"/>
</dbReference>
<dbReference type="AlphaFoldDB" id="A0AA39YKB2"/>